<dbReference type="EMBL" id="MCGE01000033">
    <property type="protein sequence ID" value="ORZ07843.1"/>
    <property type="molecule type" value="Genomic_DNA"/>
</dbReference>
<keyword evidence="5" id="KW-0732">Signal</keyword>
<feature type="active site" evidence="8">
    <location>
        <position position="188"/>
    </location>
</feature>
<reference evidence="11 12" key="1">
    <citation type="submission" date="2016-07" db="EMBL/GenBank/DDBJ databases">
        <title>Pervasive Adenine N6-methylation of Active Genes in Fungi.</title>
        <authorList>
            <consortium name="DOE Joint Genome Institute"/>
            <person name="Mondo S.J."/>
            <person name="Dannebaum R.O."/>
            <person name="Kuo R.C."/>
            <person name="Labutti K."/>
            <person name="Haridas S."/>
            <person name="Kuo A."/>
            <person name="Salamov A."/>
            <person name="Ahrendt S.R."/>
            <person name="Lipzen A."/>
            <person name="Sullivan W."/>
            <person name="Andreopoulos W.B."/>
            <person name="Clum A."/>
            <person name="Lindquist E."/>
            <person name="Daum C."/>
            <person name="Ramamoorthy G.K."/>
            <person name="Gryganskyi A."/>
            <person name="Culley D."/>
            <person name="Magnuson J.K."/>
            <person name="James T.Y."/>
            <person name="O'Malley M.A."/>
            <person name="Stajich J.E."/>
            <person name="Spatafora J.W."/>
            <person name="Visel A."/>
            <person name="Grigoriev I.V."/>
        </authorList>
    </citation>
    <scope>NUCLEOTIDE SEQUENCE [LARGE SCALE GENOMIC DNA]</scope>
    <source>
        <strain evidence="11 12">NRRL 1336</strain>
    </source>
</reference>
<dbReference type="InterPro" id="IPR034164">
    <property type="entry name" value="Pepsin-like_dom"/>
</dbReference>
<comment type="similarity">
    <text evidence="2 9">Belongs to the peptidase A1 family.</text>
</comment>
<dbReference type="PANTHER" id="PTHR47966">
    <property type="entry name" value="BETA-SITE APP-CLEAVING ENZYME, ISOFORM A-RELATED"/>
    <property type="match status" value="1"/>
</dbReference>
<feature type="active site" evidence="8">
    <location>
        <position position="4"/>
    </location>
</feature>
<evidence type="ECO:0000256" key="1">
    <source>
        <dbReference type="ARBA" id="ARBA00001130"/>
    </source>
</evidence>
<evidence type="ECO:0000313" key="12">
    <source>
        <dbReference type="Proteomes" id="UP000193560"/>
    </source>
</evidence>
<sequence>MVLDTGSSDIWFPSVPCDSCGDHPLFNSENSSTYLSLDREWSLGYFDGSFAKGVVGTDTVRMGDLTRANQTIGLATLESKSFGGNTYLDGVFGLAFPSMSLTKQESSIIMDMYKDGQIEEPIVGMHLGRTRDGGKGETIFGGVNQNRFTGELNYIEVTKQKYWQVDFGGVDIDGTLYTDNSTDQAMIDTGTTLLVVPTSVADAIHSFIPHGKFVDPIGWFFPCKTNLNTTVTIKLGGQDFPIPLSELIRERYIAEDPTYCISGVGASDSGLAIMGETFLRNYYSSYNFETARVGFAPSSL</sequence>
<evidence type="ECO:0000256" key="8">
    <source>
        <dbReference type="PIRSR" id="PIRSR601461-1"/>
    </source>
</evidence>
<dbReference type="GO" id="GO:0006508">
    <property type="term" value="P:proteolysis"/>
    <property type="evidence" value="ECO:0007669"/>
    <property type="project" value="UniProtKB-KW"/>
</dbReference>
<feature type="domain" description="Peptidase A1" evidence="10">
    <location>
        <begin position="1"/>
        <end position="296"/>
    </location>
</feature>
<evidence type="ECO:0000313" key="11">
    <source>
        <dbReference type="EMBL" id="ORZ07843.1"/>
    </source>
</evidence>
<dbReference type="SUPFAM" id="SSF50630">
    <property type="entry name" value="Acid proteases"/>
    <property type="match status" value="1"/>
</dbReference>
<protein>
    <recommendedName>
        <fullName evidence="3">rhizopuspepsin</fullName>
        <ecNumber evidence="3">3.4.23.21</ecNumber>
    </recommendedName>
</protein>
<evidence type="ECO:0000256" key="3">
    <source>
        <dbReference type="ARBA" id="ARBA00013205"/>
    </source>
</evidence>
<dbReference type="STRING" id="90262.A0A1X2I2H1"/>
<dbReference type="PROSITE" id="PS00141">
    <property type="entry name" value="ASP_PROTEASE"/>
    <property type="match status" value="2"/>
</dbReference>
<dbReference type="PRINTS" id="PR00792">
    <property type="entry name" value="PEPSIN"/>
</dbReference>
<dbReference type="InterPro" id="IPR001969">
    <property type="entry name" value="Aspartic_peptidase_AS"/>
</dbReference>
<keyword evidence="7 9" id="KW-0378">Hydrolase</keyword>
<dbReference type="EC" id="3.4.23.21" evidence="3"/>
<keyword evidence="6 9" id="KW-0064">Aspartyl protease</keyword>
<dbReference type="Proteomes" id="UP000193560">
    <property type="component" value="Unassembled WGS sequence"/>
</dbReference>
<comment type="catalytic activity">
    <reaction evidence="1">
        <text>Hydrolysis of proteins with broad specificity similar to that of pepsin A, preferring hydrophobic residues at P1 and P1'. Clots milk and activates trypsinogen. Does not cleave 4-Gln-|-His-5, but does cleave 10-His-|-Leu-11 and 12-Val-|-Glu-13 in B chain of insulin.</text>
        <dbReference type="EC" id="3.4.23.21"/>
    </reaction>
</comment>
<dbReference type="InterPro" id="IPR033121">
    <property type="entry name" value="PEPTIDASE_A1"/>
</dbReference>
<keyword evidence="12" id="KW-1185">Reference proteome</keyword>
<dbReference type="AlphaFoldDB" id="A0A1X2I2H1"/>
<evidence type="ECO:0000256" key="7">
    <source>
        <dbReference type="ARBA" id="ARBA00022801"/>
    </source>
</evidence>
<proteinExistence type="inferred from homology"/>
<organism evidence="11 12">
    <name type="scientific">Absidia repens</name>
    <dbReference type="NCBI Taxonomy" id="90262"/>
    <lineage>
        <taxon>Eukaryota</taxon>
        <taxon>Fungi</taxon>
        <taxon>Fungi incertae sedis</taxon>
        <taxon>Mucoromycota</taxon>
        <taxon>Mucoromycotina</taxon>
        <taxon>Mucoromycetes</taxon>
        <taxon>Mucorales</taxon>
        <taxon>Cunninghamellaceae</taxon>
        <taxon>Absidia</taxon>
    </lineage>
</organism>
<dbReference type="FunFam" id="2.40.70.10:FF:000115">
    <property type="entry name" value="Lysosomal aspartic protease"/>
    <property type="match status" value="1"/>
</dbReference>
<dbReference type="PROSITE" id="PS51767">
    <property type="entry name" value="PEPTIDASE_A1"/>
    <property type="match status" value="1"/>
</dbReference>
<dbReference type="GO" id="GO:0004190">
    <property type="term" value="F:aspartic-type endopeptidase activity"/>
    <property type="evidence" value="ECO:0007669"/>
    <property type="project" value="UniProtKB-KW"/>
</dbReference>
<comment type="caution">
    <text evidence="11">The sequence shown here is derived from an EMBL/GenBank/DDBJ whole genome shotgun (WGS) entry which is preliminary data.</text>
</comment>
<keyword evidence="4 9" id="KW-0645">Protease</keyword>
<accession>A0A1X2I2H1</accession>
<dbReference type="OrthoDB" id="15189at2759"/>
<evidence type="ECO:0000259" key="10">
    <source>
        <dbReference type="PROSITE" id="PS51767"/>
    </source>
</evidence>
<dbReference type="InterPro" id="IPR021109">
    <property type="entry name" value="Peptidase_aspartic_dom_sf"/>
</dbReference>
<dbReference type="PANTHER" id="PTHR47966:SF51">
    <property type="entry name" value="BETA-SITE APP-CLEAVING ENZYME, ISOFORM A-RELATED"/>
    <property type="match status" value="1"/>
</dbReference>
<evidence type="ECO:0000256" key="9">
    <source>
        <dbReference type="RuleBase" id="RU000454"/>
    </source>
</evidence>
<dbReference type="InterPro" id="IPR001461">
    <property type="entry name" value="Aspartic_peptidase_A1"/>
</dbReference>
<evidence type="ECO:0000256" key="5">
    <source>
        <dbReference type="ARBA" id="ARBA00022729"/>
    </source>
</evidence>
<evidence type="ECO:0000256" key="4">
    <source>
        <dbReference type="ARBA" id="ARBA00022670"/>
    </source>
</evidence>
<dbReference type="CDD" id="cd05471">
    <property type="entry name" value="pepsin_like"/>
    <property type="match status" value="1"/>
</dbReference>
<evidence type="ECO:0000256" key="6">
    <source>
        <dbReference type="ARBA" id="ARBA00022750"/>
    </source>
</evidence>
<name>A0A1X2I2H1_9FUNG</name>
<gene>
    <name evidence="11" type="ORF">BCR42DRAFT_425584</name>
</gene>
<evidence type="ECO:0000256" key="2">
    <source>
        <dbReference type="ARBA" id="ARBA00007447"/>
    </source>
</evidence>
<dbReference type="Pfam" id="PF00026">
    <property type="entry name" value="Asp"/>
    <property type="match status" value="1"/>
</dbReference>
<dbReference type="Gene3D" id="2.40.70.10">
    <property type="entry name" value="Acid Proteases"/>
    <property type="match status" value="2"/>
</dbReference>